<protein>
    <recommendedName>
        <fullName evidence="2">Curli production assembly/transport component CsgG</fullName>
    </recommendedName>
</protein>
<reference evidence="1" key="1">
    <citation type="submission" date="2018-05" db="EMBL/GenBank/DDBJ databases">
        <authorList>
            <person name="Lanie J.A."/>
            <person name="Ng W.-L."/>
            <person name="Kazmierczak K.M."/>
            <person name="Andrzejewski T.M."/>
            <person name="Davidsen T.M."/>
            <person name="Wayne K.J."/>
            <person name="Tettelin H."/>
            <person name="Glass J.I."/>
            <person name="Rusch D."/>
            <person name="Podicherti R."/>
            <person name="Tsui H.-C.T."/>
            <person name="Winkler M.E."/>
        </authorList>
    </citation>
    <scope>NUCLEOTIDE SEQUENCE</scope>
</reference>
<sequence length="355" mass="39590">LRDELLKTQAYKIVEKQRLNEVIAEIGFQQAGFTSEGVIRLGKILNVDKIFLGTLGEIQKVRFLTVRIVNVETGQVVASSTEKGFTVQHAELAVTRVVYKLQGLPPPGGISPPWLKEISSERTKYLIGFTGWNAGNILDFHAKSAFKNGPAGPGIPIWEGTAPEIESKASFPNFGLRLGYQRKSLGADFEISLLSHRTPAQMVFADIKGHQYIPEIDSYYAVSVDELDFPDNFLRVYSLGFGGNFYFHSSFGTVRPYAGFGVSLLMNMAKSDYPGPGNFGIGIEGENLNSTSLGWEFHIPIGLQVNISSTKFLYFEFRIAQNLFDYISGDVFQEEEDKFTLQTFQFLIGFGRIFK</sequence>
<feature type="non-terminal residue" evidence="1">
    <location>
        <position position="1"/>
    </location>
</feature>
<dbReference type="SUPFAM" id="SSF56925">
    <property type="entry name" value="OMPA-like"/>
    <property type="match status" value="1"/>
</dbReference>
<dbReference type="EMBL" id="UINC01012541">
    <property type="protein sequence ID" value="SVA54716.1"/>
    <property type="molecule type" value="Genomic_DNA"/>
</dbReference>
<organism evidence="1">
    <name type="scientific">marine metagenome</name>
    <dbReference type="NCBI Taxonomy" id="408172"/>
    <lineage>
        <taxon>unclassified sequences</taxon>
        <taxon>metagenomes</taxon>
        <taxon>ecological metagenomes</taxon>
    </lineage>
</organism>
<evidence type="ECO:0000313" key="1">
    <source>
        <dbReference type="EMBL" id="SVA54716.1"/>
    </source>
</evidence>
<gene>
    <name evidence="1" type="ORF">METZ01_LOCUS107570</name>
</gene>
<dbReference type="Gene3D" id="3.40.50.10610">
    <property type="entry name" value="ABC-type transport auxiliary lipoprotein component"/>
    <property type="match status" value="1"/>
</dbReference>
<dbReference type="InterPro" id="IPR011250">
    <property type="entry name" value="OMP/PagP_B-barrel"/>
</dbReference>
<dbReference type="Gene3D" id="2.40.160.20">
    <property type="match status" value="1"/>
</dbReference>
<accession>A0A381WQC1</accession>
<proteinExistence type="predicted"/>
<dbReference type="AlphaFoldDB" id="A0A381WQC1"/>
<evidence type="ECO:0008006" key="2">
    <source>
        <dbReference type="Google" id="ProtNLM"/>
    </source>
</evidence>
<name>A0A381WQC1_9ZZZZ</name>